<gene>
    <name evidence="2" type="ORF">TSOC_007521</name>
</gene>
<sequence length="331" mass="34188">MPRTLPSCSFQTSAGATAAALADPPSRPPPLSLEVLVSELASGQLLASAKQRFPAVPWGPAQLAQVMTWSAALAVVGAASTLSTPQAAALGATELQGAAVRHLGLEVLCCCITTAILFMGLRRSKPRAAGHFQFDLEPGVAMTVVALAAVAYPLADHLLYSINCAAEEALSLAGQLPDPGAALVAQLRQCAEAGDGASLAMHFVASCFVGPLWEETFWRGFFLASMTRVLPLPACLLLSSGSFALLHLGPGTLLPVAALSAVCDALYLRSGSLAAPLLFHAGWNGYQLGLIVLAGKEAFVYGSLAAPLLFHAGWNGYQLGLIVLAGKEAFV</sequence>
<protein>
    <recommendedName>
        <fullName evidence="1">CAAX prenyl protease 2/Lysostaphin resistance protein A-like domain-containing protein</fullName>
    </recommendedName>
</protein>
<dbReference type="Proteomes" id="UP000236333">
    <property type="component" value="Unassembled WGS sequence"/>
</dbReference>
<organism evidence="2 3">
    <name type="scientific">Tetrabaena socialis</name>
    <dbReference type="NCBI Taxonomy" id="47790"/>
    <lineage>
        <taxon>Eukaryota</taxon>
        <taxon>Viridiplantae</taxon>
        <taxon>Chlorophyta</taxon>
        <taxon>core chlorophytes</taxon>
        <taxon>Chlorophyceae</taxon>
        <taxon>CS clade</taxon>
        <taxon>Chlamydomonadales</taxon>
        <taxon>Tetrabaenaceae</taxon>
        <taxon>Tetrabaena</taxon>
    </lineage>
</organism>
<dbReference type="Pfam" id="PF02517">
    <property type="entry name" value="Rce1-like"/>
    <property type="match status" value="1"/>
</dbReference>
<dbReference type="OrthoDB" id="548974at2759"/>
<name>A0A2J8A0T9_9CHLO</name>
<evidence type="ECO:0000259" key="1">
    <source>
        <dbReference type="Pfam" id="PF02517"/>
    </source>
</evidence>
<accession>A0A2J8A0T9</accession>
<dbReference type="EMBL" id="PGGS01000256">
    <property type="protein sequence ID" value="PNH06137.1"/>
    <property type="molecule type" value="Genomic_DNA"/>
</dbReference>
<dbReference type="GO" id="GO:0004175">
    <property type="term" value="F:endopeptidase activity"/>
    <property type="evidence" value="ECO:0007669"/>
    <property type="project" value="UniProtKB-ARBA"/>
</dbReference>
<evidence type="ECO:0000313" key="2">
    <source>
        <dbReference type="EMBL" id="PNH06137.1"/>
    </source>
</evidence>
<dbReference type="GO" id="GO:0080120">
    <property type="term" value="P:CAAX-box protein maturation"/>
    <property type="evidence" value="ECO:0007669"/>
    <property type="project" value="UniProtKB-ARBA"/>
</dbReference>
<keyword evidence="3" id="KW-1185">Reference proteome</keyword>
<proteinExistence type="predicted"/>
<comment type="caution">
    <text evidence="2">The sequence shown here is derived from an EMBL/GenBank/DDBJ whole genome shotgun (WGS) entry which is preliminary data.</text>
</comment>
<dbReference type="AlphaFoldDB" id="A0A2J8A0T9"/>
<evidence type="ECO:0000313" key="3">
    <source>
        <dbReference type="Proteomes" id="UP000236333"/>
    </source>
</evidence>
<dbReference type="PANTHER" id="PTHR43592">
    <property type="entry name" value="CAAX AMINO TERMINAL PROTEASE"/>
    <property type="match status" value="1"/>
</dbReference>
<dbReference type="InterPro" id="IPR003675">
    <property type="entry name" value="Rce1/LyrA-like_dom"/>
</dbReference>
<reference evidence="2 3" key="1">
    <citation type="journal article" date="2017" name="Mol. Biol. Evol.">
        <title>The 4-celled Tetrabaena socialis nuclear genome reveals the essential components for genetic control of cell number at the origin of multicellularity in the volvocine lineage.</title>
        <authorList>
            <person name="Featherston J."/>
            <person name="Arakaki Y."/>
            <person name="Hanschen E.R."/>
            <person name="Ferris P.J."/>
            <person name="Michod R.E."/>
            <person name="Olson B.J.S.C."/>
            <person name="Nozaki H."/>
            <person name="Durand P.M."/>
        </authorList>
    </citation>
    <scope>NUCLEOTIDE SEQUENCE [LARGE SCALE GENOMIC DNA]</scope>
    <source>
        <strain evidence="2 3">NIES-571</strain>
    </source>
</reference>
<dbReference type="PANTHER" id="PTHR43592:SF15">
    <property type="entry name" value="CAAX AMINO TERMINAL PROTEASE FAMILY PROTEIN"/>
    <property type="match status" value="1"/>
</dbReference>
<feature type="domain" description="CAAX prenyl protease 2/Lysostaphin resistance protein A-like" evidence="1">
    <location>
        <begin position="199"/>
        <end position="285"/>
    </location>
</feature>